<evidence type="ECO:0000313" key="3">
    <source>
        <dbReference type="Proteomes" id="UP000001072"/>
    </source>
</evidence>
<evidence type="ECO:0000313" key="2">
    <source>
        <dbReference type="EMBL" id="EGG06183.1"/>
    </source>
</evidence>
<dbReference type="OrthoDB" id="2507475at2759"/>
<dbReference type="HOGENOM" id="CLU_1928082_0_0_1"/>
<evidence type="ECO:0000256" key="1">
    <source>
        <dbReference type="SAM" id="MobiDB-lite"/>
    </source>
</evidence>
<feature type="compositionally biased region" description="Basic and acidic residues" evidence="1">
    <location>
        <begin position="94"/>
        <end position="131"/>
    </location>
</feature>
<feature type="region of interest" description="Disordered" evidence="1">
    <location>
        <begin position="45"/>
        <end position="131"/>
    </location>
</feature>
<dbReference type="KEGG" id="mlr:MELLADRAFT_106861"/>
<reference evidence="3" key="1">
    <citation type="journal article" date="2011" name="Proc. Natl. Acad. Sci. U.S.A.">
        <title>Obligate biotrophy features unraveled by the genomic analysis of rust fungi.</title>
        <authorList>
            <person name="Duplessis S."/>
            <person name="Cuomo C.A."/>
            <person name="Lin Y.-C."/>
            <person name="Aerts A."/>
            <person name="Tisserant E."/>
            <person name="Veneault-Fourrey C."/>
            <person name="Joly D.L."/>
            <person name="Hacquard S."/>
            <person name="Amselem J."/>
            <person name="Cantarel B.L."/>
            <person name="Chiu R."/>
            <person name="Coutinho P.M."/>
            <person name="Feau N."/>
            <person name="Field M."/>
            <person name="Frey P."/>
            <person name="Gelhaye E."/>
            <person name="Goldberg J."/>
            <person name="Grabherr M.G."/>
            <person name="Kodira C.D."/>
            <person name="Kohler A."/>
            <person name="Kuees U."/>
            <person name="Lindquist E.A."/>
            <person name="Lucas S.M."/>
            <person name="Mago R."/>
            <person name="Mauceli E."/>
            <person name="Morin E."/>
            <person name="Murat C."/>
            <person name="Pangilinan J.L."/>
            <person name="Park R."/>
            <person name="Pearson M."/>
            <person name="Quesneville H."/>
            <person name="Rouhier N."/>
            <person name="Sakthikumar S."/>
            <person name="Salamov A.A."/>
            <person name="Schmutz J."/>
            <person name="Selles B."/>
            <person name="Shapiro H."/>
            <person name="Tanguay P."/>
            <person name="Tuskan G.A."/>
            <person name="Henrissat B."/>
            <person name="Van de Peer Y."/>
            <person name="Rouze P."/>
            <person name="Ellis J.G."/>
            <person name="Dodds P.N."/>
            <person name="Schein J.E."/>
            <person name="Zhong S."/>
            <person name="Hamelin R.C."/>
            <person name="Grigoriev I.V."/>
            <person name="Szabo L.J."/>
            <person name="Martin F."/>
        </authorList>
    </citation>
    <scope>NUCLEOTIDE SEQUENCE [LARGE SCALE GENOMIC DNA]</scope>
    <source>
        <strain evidence="3">98AG31 / pathotype 3-4-7</strain>
    </source>
</reference>
<dbReference type="RefSeq" id="XP_007410421.1">
    <property type="nucleotide sequence ID" value="XM_007410359.1"/>
</dbReference>
<keyword evidence="3" id="KW-1185">Reference proteome</keyword>
<sequence length="131" mass="14975">MIPPRLASYLQQLITQKLLESSTFHELVHKTDTFARSIRQAAIDVVRDNERSPEANEFKPEQPSPAKSSRPSPQSSTTWKSTTSRSSQTSKTDTSARKESNRNPEIDARLETDRKFKEMLQKLRDQKSSDP</sequence>
<feature type="compositionally biased region" description="Basic and acidic residues" evidence="1">
    <location>
        <begin position="45"/>
        <end position="60"/>
    </location>
</feature>
<dbReference type="EMBL" id="GL883109">
    <property type="protein sequence ID" value="EGG06183.1"/>
    <property type="molecule type" value="Genomic_DNA"/>
</dbReference>
<gene>
    <name evidence="2" type="ORF">MELLADRAFT_106861</name>
</gene>
<organism evidence="3">
    <name type="scientific">Melampsora larici-populina (strain 98AG31 / pathotype 3-4-7)</name>
    <name type="common">Poplar leaf rust fungus</name>
    <dbReference type="NCBI Taxonomy" id="747676"/>
    <lineage>
        <taxon>Eukaryota</taxon>
        <taxon>Fungi</taxon>
        <taxon>Dikarya</taxon>
        <taxon>Basidiomycota</taxon>
        <taxon>Pucciniomycotina</taxon>
        <taxon>Pucciniomycetes</taxon>
        <taxon>Pucciniales</taxon>
        <taxon>Melampsoraceae</taxon>
        <taxon>Melampsora</taxon>
    </lineage>
</organism>
<dbReference type="Proteomes" id="UP000001072">
    <property type="component" value="Unassembled WGS sequence"/>
</dbReference>
<feature type="compositionally biased region" description="Low complexity" evidence="1">
    <location>
        <begin position="71"/>
        <end position="93"/>
    </location>
</feature>
<dbReference type="GeneID" id="18923011"/>
<name>F4RMW2_MELLP</name>
<protein>
    <submittedName>
        <fullName evidence="2">Uncharacterized protein</fullName>
    </submittedName>
</protein>
<dbReference type="VEuPathDB" id="FungiDB:MELLADRAFT_106861"/>
<dbReference type="InParanoid" id="F4RMW2"/>
<dbReference type="AlphaFoldDB" id="F4RMW2"/>
<accession>F4RMW2</accession>
<proteinExistence type="predicted"/>